<sequence length="101" mass="10841">MREFLPLGLGGGIDLVDEVLLFLHRYEIRDVEGGGWSLWVEFSIIGEADHACAGRSKLSTPQGGSQATVRLWGQTQVMLVSGVVCHRVTVSQAAGGCGDER</sequence>
<reference evidence="1 2" key="1">
    <citation type="submission" date="2019-05" db="EMBL/GenBank/DDBJ databases">
        <title>Another draft genome of Portunus trituberculatus and its Hox gene families provides insights of decapod evolution.</title>
        <authorList>
            <person name="Jeong J.-H."/>
            <person name="Song I."/>
            <person name="Kim S."/>
            <person name="Choi T."/>
            <person name="Kim D."/>
            <person name="Ryu S."/>
            <person name="Kim W."/>
        </authorList>
    </citation>
    <scope>NUCLEOTIDE SEQUENCE [LARGE SCALE GENOMIC DNA]</scope>
    <source>
        <tissue evidence="1">Muscle</tissue>
    </source>
</reference>
<comment type="caution">
    <text evidence="1">The sequence shown here is derived from an EMBL/GenBank/DDBJ whole genome shotgun (WGS) entry which is preliminary data.</text>
</comment>
<accession>A0A5B7EIV9</accession>
<dbReference type="EMBL" id="VSRR010003053">
    <property type="protein sequence ID" value="MPC34430.1"/>
    <property type="molecule type" value="Genomic_DNA"/>
</dbReference>
<gene>
    <name evidence="1" type="ORF">E2C01_027822</name>
</gene>
<evidence type="ECO:0000313" key="2">
    <source>
        <dbReference type="Proteomes" id="UP000324222"/>
    </source>
</evidence>
<evidence type="ECO:0000313" key="1">
    <source>
        <dbReference type="EMBL" id="MPC34430.1"/>
    </source>
</evidence>
<protein>
    <submittedName>
        <fullName evidence="1">Uncharacterized protein</fullName>
    </submittedName>
</protein>
<organism evidence="1 2">
    <name type="scientific">Portunus trituberculatus</name>
    <name type="common">Swimming crab</name>
    <name type="synonym">Neptunus trituberculatus</name>
    <dbReference type="NCBI Taxonomy" id="210409"/>
    <lineage>
        <taxon>Eukaryota</taxon>
        <taxon>Metazoa</taxon>
        <taxon>Ecdysozoa</taxon>
        <taxon>Arthropoda</taxon>
        <taxon>Crustacea</taxon>
        <taxon>Multicrustacea</taxon>
        <taxon>Malacostraca</taxon>
        <taxon>Eumalacostraca</taxon>
        <taxon>Eucarida</taxon>
        <taxon>Decapoda</taxon>
        <taxon>Pleocyemata</taxon>
        <taxon>Brachyura</taxon>
        <taxon>Eubrachyura</taxon>
        <taxon>Portunoidea</taxon>
        <taxon>Portunidae</taxon>
        <taxon>Portuninae</taxon>
        <taxon>Portunus</taxon>
    </lineage>
</organism>
<proteinExistence type="predicted"/>
<dbReference type="Proteomes" id="UP000324222">
    <property type="component" value="Unassembled WGS sequence"/>
</dbReference>
<dbReference type="AlphaFoldDB" id="A0A5B7EIV9"/>
<name>A0A5B7EIV9_PORTR</name>
<keyword evidence="2" id="KW-1185">Reference proteome</keyword>